<dbReference type="Proteomes" id="UP000193083">
    <property type="component" value="Unassembled WGS sequence"/>
</dbReference>
<dbReference type="OrthoDB" id="7165597at2"/>
<dbReference type="EMBL" id="FXBL01000004">
    <property type="protein sequence ID" value="SMH28413.1"/>
    <property type="molecule type" value="Genomic_DNA"/>
</dbReference>
<dbReference type="AlphaFoldDB" id="A0A1X7MUA0"/>
<accession>A0A1X7MUA0</accession>
<dbReference type="Pfam" id="PF01713">
    <property type="entry name" value="Smr"/>
    <property type="match status" value="1"/>
</dbReference>
<feature type="domain" description="Smr" evidence="2">
    <location>
        <begin position="89"/>
        <end position="172"/>
    </location>
</feature>
<dbReference type="SUPFAM" id="SSF160443">
    <property type="entry name" value="SMR domain-like"/>
    <property type="match status" value="1"/>
</dbReference>
<dbReference type="PANTHER" id="PTHR35562:SF2">
    <property type="entry name" value="DNA ENDONUCLEASE SMRA-RELATED"/>
    <property type="match status" value="1"/>
</dbReference>
<protein>
    <submittedName>
        <fullName evidence="3">DNA-nicking endonuclease, Smr domain</fullName>
    </submittedName>
</protein>
<keyword evidence="3" id="KW-0378">Hydrolase</keyword>
<gene>
    <name evidence="3" type="ORF">SAMN02982922_0772</name>
</gene>
<keyword evidence="3" id="KW-0540">Nuclease</keyword>
<organism evidence="3 4">
    <name type="scientific">Mesorhizobium australicum</name>
    <dbReference type="NCBI Taxonomy" id="536018"/>
    <lineage>
        <taxon>Bacteria</taxon>
        <taxon>Pseudomonadati</taxon>
        <taxon>Pseudomonadota</taxon>
        <taxon>Alphaproteobacteria</taxon>
        <taxon>Hyphomicrobiales</taxon>
        <taxon>Phyllobacteriaceae</taxon>
        <taxon>Mesorhizobium</taxon>
    </lineage>
</organism>
<evidence type="ECO:0000259" key="2">
    <source>
        <dbReference type="PROSITE" id="PS50828"/>
    </source>
</evidence>
<proteinExistence type="predicted"/>
<name>A0A1X7MUA0_9HYPH</name>
<dbReference type="RefSeq" id="WP_085462934.1">
    <property type="nucleotide sequence ID" value="NZ_FXBL01000004.1"/>
</dbReference>
<dbReference type="PANTHER" id="PTHR35562">
    <property type="entry name" value="DNA ENDONUCLEASE SMRA-RELATED"/>
    <property type="match status" value="1"/>
</dbReference>
<keyword evidence="4" id="KW-1185">Reference proteome</keyword>
<dbReference type="GO" id="GO:0004519">
    <property type="term" value="F:endonuclease activity"/>
    <property type="evidence" value="ECO:0007669"/>
    <property type="project" value="UniProtKB-KW"/>
</dbReference>
<sequence>MSRSRARDLTDEERVLWNLVARTTQPLKGKAVAEPVFALEDEPPSKPPPVQAAAPPSTPAQQQRLQVHHLDRLTQKKISKGRLPLEARIDLHGMRQDEAYGLLLSFLRRAHGSGIRYVLVITGKGRSLASEGVLKRSVPGWFATPPFRDLVSGFEDAARNHGGEGALYVRLRRLPHEAGP</sequence>
<evidence type="ECO:0000256" key="1">
    <source>
        <dbReference type="SAM" id="MobiDB-lite"/>
    </source>
</evidence>
<feature type="region of interest" description="Disordered" evidence="1">
    <location>
        <begin position="38"/>
        <end position="60"/>
    </location>
</feature>
<dbReference type="SMART" id="SM00463">
    <property type="entry name" value="SMR"/>
    <property type="match status" value="1"/>
</dbReference>
<evidence type="ECO:0000313" key="4">
    <source>
        <dbReference type="Proteomes" id="UP000193083"/>
    </source>
</evidence>
<evidence type="ECO:0000313" key="3">
    <source>
        <dbReference type="EMBL" id="SMH28413.1"/>
    </source>
</evidence>
<feature type="compositionally biased region" description="Low complexity" evidence="1">
    <location>
        <begin position="51"/>
        <end position="60"/>
    </location>
</feature>
<dbReference type="PROSITE" id="PS50828">
    <property type="entry name" value="SMR"/>
    <property type="match status" value="1"/>
</dbReference>
<dbReference type="InterPro" id="IPR036063">
    <property type="entry name" value="Smr_dom_sf"/>
</dbReference>
<dbReference type="Gene3D" id="3.30.1370.110">
    <property type="match status" value="1"/>
</dbReference>
<keyword evidence="3" id="KW-0255">Endonuclease</keyword>
<reference evidence="4" key="1">
    <citation type="submission" date="2017-04" db="EMBL/GenBank/DDBJ databases">
        <authorList>
            <person name="Varghese N."/>
            <person name="Submissions S."/>
        </authorList>
    </citation>
    <scope>NUCLEOTIDE SEQUENCE [LARGE SCALE GENOMIC DNA]</scope>
    <source>
        <strain evidence="4">B5P</strain>
    </source>
</reference>
<dbReference type="InterPro" id="IPR002625">
    <property type="entry name" value="Smr_dom"/>
</dbReference>